<keyword evidence="3" id="KW-1185">Reference proteome</keyword>
<dbReference type="AlphaFoldDB" id="A0A517LJJ2"/>
<gene>
    <name evidence="2" type="ORF">FKW77_000299</name>
</gene>
<dbReference type="EMBL" id="CP042198">
    <property type="protein sequence ID" value="QDS75810.1"/>
    <property type="molecule type" value="Genomic_DNA"/>
</dbReference>
<sequence>MILDLILHHLPFLALLLCPHFWTCLSLYHEEATESMTLKWQQLQLAMHIQMPPATVTVEESDGPGDGGYEQWVDQEIKRFQCVLRDMEILEEELRGAKKAGILVSRMRRWVEGIWELL</sequence>
<accession>A0A517LJJ2</accession>
<dbReference type="Proteomes" id="UP000316270">
    <property type="component" value="Chromosome 14"/>
</dbReference>
<reference evidence="2 3" key="1">
    <citation type="submission" date="2019-07" db="EMBL/GenBank/DDBJ databases">
        <title>Finished genome of Venturia effusa.</title>
        <authorList>
            <person name="Young C.A."/>
            <person name="Cox M.P."/>
            <person name="Ganley A.R.D."/>
            <person name="David W.J."/>
        </authorList>
    </citation>
    <scope>NUCLEOTIDE SEQUENCE [LARGE SCALE GENOMIC DNA]</scope>
    <source>
        <strain evidence="3">albino</strain>
    </source>
</reference>
<evidence type="ECO:0000313" key="3">
    <source>
        <dbReference type="Proteomes" id="UP000316270"/>
    </source>
</evidence>
<proteinExistence type="predicted"/>
<name>A0A517LJJ2_9PEZI</name>
<evidence type="ECO:0000313" key="2">
    <source>
        <dbReference type="EMBL" id="QDS75810.1"/>
    </source>
</evidence>
<protein>
    <submittedName>
        <fullName evidence="2">Uncharacterized protein</fullName>
    </submittedName>
</protein>
<feature type="signal peptide" evidence="1">
    <location>
        <begin position="1"/>
        <end position="26"/>
    </location>
</feature>
<feature type="chain" id="PRO_5021913389" evidence="1">
    <location>
        <begin position="27"/>
        <end position="118"/>
    </location>
</feature>
<evidence type="ECO:0000256" key="1">
    <source>
        <dbReference type="SAM" id="SignalP"/>
    </source>
</evidence>
<keyword evidence="1" id="KW-0732">Signal</keyword>
<organism evidence="2 3">
    <name type="scientific">Venturia effusa</name>
    <dbReference type="NCBI Taxonomy" id="50376"/>
    <lineage>
        <taxon>Eukaryota</taxon>
        <taxon>Fungi</taxon>
        <taxon>Dikarya</taxon>
        <taxon>Ascomycota</taxon>
        <taxon>Pezizomycotina</taxon>
        <taxon>Dothideomycetes</taxon>
        <taxon>Pleosporomycetidae</taxon>
        <taxon>Venturiales</taxon>
        <taxon>Venturiaceae</taxon>
        <taxon>Venturia</taxon>
    </lineage>
</organism>